<feature type="region of interest" description="Disordered" evidence="1">
    <location>
        <begin position="61"/>
        <end position="94"/>
    </location>
</feature>
<accession>A0A2I0UQX9</accession>
<dbReference type="AlphaFoldDB" id="A0A2I0UQX9"/>
<keyword evidence="3" id="KW-1185">Reference proteome</keyword>
<feature type="compositionally biased region" description="Polar residues" evidence="1">
    <location>
        <begin position="80"/>
        <end position="94"/>
    </location>
</feature>
<evidence type="ECO:0000256" key="1">
    <source>
        <dbReference type="SAM" id="MobiDB-lite"/>
    </source>
</evidence>
<sequence length="164" mass="18774">MSDEKKIAREKDIVYSALQPAGARTVQMEGPNLVISSKNMERMRLKKARKLEVRNDFSKIMREQKQHKQPTRAANKRQCSEPQHNHLMTSKENSQRAYLNLSETVIRAEKNTSFVVLYVKPRINSDNEISGHEISGHEISGHDGQDEISGQTYWSLAIKELANL</sequence>
<reference evidence="3" key="1">
    <citation type="submission" date="2017-11" db="EMBL/GenBank/DDBJ databases">
        <authorList>
            <person name="Lima N.C."/>
            <person name="Parody-Merino A.M."/>
            <person name="Battley P.F."/>
            <person name="Fidler A.E."/>
            <person name="Prosdocimi F."/>
        </authorList>
    </citation>
    <scope>NUCLEOTIDE SEQUENCE [LARGE SCALE GENOMIC DNA]</scope>
</reference>
<dbReference type="EMBL" id="KZ505652">
    <property type="protein sequence ID" value="PKU48449.1"/>
    <property type="molecule type" value="Genomic_DNA"/>
</dbReference>
<gene>
    <name evidence="2" type="ORF">llap_1190</name>
</gene>
<evidence type="ECO:0000313" key="3">
    <source>
        <dbReference type="Proteomes" id="UP000233556"/>
    </source>
</evidence>
<organism evidence="2 3">
    <name type="scientific">Limosa lapponica baueri</name>
    <dbReference type="NCBI Taxonomy" id="1758121"/>
    <lineage>
        <taxon>Eukaryota</taxon>
        <taxon>Metazoa</taxon>
        <taxon>Chordata</taxon>
        <taxon>Craniata</taxon>
        <taxon>Vertebrata</taxon>
        <taxon>Euteleostomi</taxon>
        <taxon>Archelosauria</taxon>
        <taxon>Archosauria</taxon>
        <taxon>Dinosauria</taxon>
        <taxon>Saurischia</taxon>
        <taxon>Theropoda</taxon>
        <taxon>Coelurosauria</taxon>
        <taxon>Aves</taxon>
        <taxon>Neognathae</taxon>
        <taxon>Neoaves</taxon>
        <taxon>Charadriiformes</taxon>
        <taxon>Scolopacidae</taxon>
        <taxon>Limosa</taxon>
    </lineage>
</organism>
<evidence type="ECO:0000313" key="2">
    <source>
        <dbReference type="EMBL" id="PKU48449.1"/>
    </source>
</evidence>
<proteinExistence type="predicted"/>
<protein>
    <submittedName>
        <fullName evidence="2">Uncharacterized protein</fullName>
    </submittedName>
</protein>
<name>A0A2I0UQX9_LIMLA</name>
<dbReference type="Proteomes" id="UP000233556">
    <property type="component" value="Unassembled WGS sequence"/>
</dbReference>
<reference evidence="3" key="2">
    <citation type="submission" date="2017-12" db="EMBL/GenBank/DDBJ databases">
        <title>Genome sequence of the Bar-tailed Godwit (Limosa lapponica baueri).</title>
        <authorList>
            <person name="Lima N.C.B."/>
            <person name="Parody-Merino A.M."/>
            <person name="Battley P.F."/>
            <person name="Fidler A.E."/>
            <person name="Prosdocimi F."/>
        </authorList>
    </citation>
    <scope>NUCLEOTIDE SEQUENCE [LARGE SCALE GENOMIC DNA]</scope>
</reference>